<organism evidence="1">
    <name type="scientific">Fusarium oxysporum f. sp. pisi HDV247</name>
    <dbReference type="NCBI Taxonomy" id="1080344"/>
    <lineage>
        <taxon>Eukaryota</taxon>
        <taxon>Fungi</taxon>
        <taxon>Dikarya</taxon>
        <taxon>Ascomycota</taxon>
        <taxon>Pezizomycotina</taxon>
        <taxon>Sordariomycetes</taxon>
        <taxon>Hypocreomycetidae</taxon>
        <taxon>Hypocreales</taxon>
        <taxon>Nectriaceae</taxon>
        <taxon>Fusarium</taxon>
        <taxon>Fusarium oxysporum species complex</taxon>
    </lineage>
</organism>
<gene>
    <name evidence="1" type="ORF">FOVG_03399</name>
</gene>
<reference evidence="1" key="1">
    <citation type="submission" date="2011-10" db="EMBL/GenBank/DDBJ databases">
        <title>The Genome Sequence of Fusarium oxysporum HDV247.</title>
        <authorList>
            <consortium name="The Broad Institute Genome Sequencing Platform"/>
            <person name="Ma L.-J."/>
            <person name="Gale L.R."/>
            <person name="Schwartz D.C."/>
            <person name="Zhou S."/>
            <person name="Corby-Kistler H."/>
            <person name="Young S.K."/>
            <person name="Zeng Q."/>
            <person name="Gargeya S."/>
            <person name="Fitzgerald M."/>
            <person name="Haas B."/>
            <person name="Abouelleil A."/>
            <person name="Alvarado L."/>
            <person name="Arachchi H.M."/>
            <person name="Berlin A."/>
            <person name="Brown A."/>
            <person name="Chapman S.B."/>
            <person name="Chen Z."/>
            <person name="Dunbar C."/>
            <person name="Freedman E."/>
            <person name="Gearin G."/>
            <person name="Goldberg J."/>
            <person name="Griggs A."/>
            <person name="Gujja S."/>
            <person name="Heiman D."/>
            <person name="Howarth C."/>
            <person name="Larson L."/>
            <person name="Lui A."/>
            <person name="MacDonald P.J.P."/>
            <person name="Montmayeur A."/>
            <person name="Murphy C."/>
            <person name="Neiman D."/>
            <person name="Pearson M."/>
            <person name="Priest M."/>
            <person name="Roberts A."/>
            <person name="Saif S."/>
            <person name="Shea T."/>
            <person name="Shenoy N."/>
            <person name="Sisk P."/>
            <person name="Stolte C."/>
            <person name="Sykes S."/>
            <person name="Wortman J."/>
            <person name="Nusbaum C."/>
            <person name="Birren B."/>
        </authorList>
    </citation>
    <scope>NUCLEOTIDE SEQUENCE [LARGE SCALE GENOMIC DNA]</scope>
    <source>
        <strain evidence="1">HDV247</strain>
    </source>
</reference>
<dbReference type="AlphaFoldDB" id="W9Q0C3"/>
<dbReference type="SUPFAM" id="SSF52047">
    <property type="entry name" value="RNI-like"/>
    <property type="match status" value="1"/>
</dbReference>
<dbReference type="OrthoDB" id="2520703at2759"/>
<accession>W9Q0C3</accession>
<evidence type="ECO:0008006" key="2">
    <source>
        <dbReference type="Google" id="ProtNLM"/>
    </source>
</evidence>
<protein>
    <recommendedName>
        <fullName evidence="2">F-box domain-containing protein</fullName>
    </recommendedName>
</protein>
<proteinExistence type="predicted"/>
<reference evidence="1" key="2">
    <citation type="submission" date="2012-05" db="EMBL/GenBank/DDBJ databases">
        <title>Annotation of the Genome Sequence of Fusarium oxysporum HDV247.</title>
        <authorList>
            <consortium name="The Broad Institute Genomics Platform"/>
            <person name="Ma L.-J."/>
            <person name="Corby-Kistler H."/>
            <person name="Broz K."/>
            <person name="Gale L.R."/>
            <person name="Jonkers W."/>
            <person name="O'Donnell K."/>
            <person name="Ploetz R."/>
            <person name="Steinberg C."/>
            <person name="Schwartz D.C."/>
            <person name="VanEtten H."/>
            <person name="Zhou S."/>
            <person name="Young S.K."/>
            <person name="Zeng Q."/>
            <person name="Gargeya S."/>
            <person name="Fitzgerald M."/>
            <person name="Abouelleil A."/>
            <person name="Alvarado L."/>
            <person name="Chapman S.B."/>
            <person name="Gainer-Dewar J."/>
            <person name="Goldberg J."/>
            <person name="Griggs A."/>
            <person name="Gujja S."/>
            <person name="Hansen M."/>
            <person name="Howarth C."/>
            <person name="Imamovic A."/>
            <person name="Ireland A."/>
            <person name="Larimer J."/>
            <person name="McCowan C."/>
            <person name="Murphy C."/>
            <person name="Pearson M."/>
            <person name="Poon T.W."/>
            <person name="Priest M."/>
            <person name="Roberts A."/>
            <person name="Saif S."/>
            <person name="Shea T."/>
            <person name="Sykes S."/>
            <person name="Wortman J."/>
            <person name="Nusbaum C."/>
            <person name="Birren B."/>
        </authorList>
    </citation>
    <scope>NUCLEOTIDE SEQUENCE</scope>
    <source>
        <strain evidence="1">HDV247</strain>
    </source>
</reference>
<evidence type="ECO:0000313" key="1">
    <source>
        <dbReference type="EMBL" id="EXA50863.1"/>
    </source>
</evidence>
<sequence>MSWRLKSYYSLDPCNPLFIANGSYLGPLNKSQDTQSQQHAPKLANLSPELLRQIFGYFCLHCRGKQEYLTDNTEQLASNYCQDRQVLVSLCLVSRRFRDISQDILHHVFLWSIQKSLVEKSLPLFIRTIASQQHLASSTKAAIFYCSQVAPPIDFDHAHESFEQVAKVRGLKLSDVWDQRKDTSPYREAFLRGLILGKAKSPDATENIESHASTLPAELLFILLALLPKCSHLALDISAHQIYDQMQALKVLGVSSLPLRSLELCGAFDLKWLSSQLIPISSSLEALTLYKSLPLPEISSLKALHLRGFRLSPDQLAKILPSCTGSLKAFTYEATGVTSLHIDQLYNWQVQASDVVRHLEKHRKSLESLHLDLRIRAFMSRDTKIDPMPHLETFTALQELFLNSDAVYSTQSLEIPDEKSLTSFLPPSITSLTLVEPDFPPPPERLQKGLSGLANLRREQSRFPRLKRVTCDVKKIFDESHTKDLLSQVGIGLGYKEFPRSDWAYNRERLVTSPFISSLSIDDEDLPTAWL</sequence>
<dbReference type="HOGENOM" id="CLU_042539_0_0_1"/>
<dbReference type="Proteomes" id="UP000030751">
    <property type="component" value="Unassembled WGS sequence"/>
</dbReference>
<name>W9Q0C3_FUSOX</name>
<dbReference type="EMBL" id="JH650969">
    <property type="protein sequence ID" value="EXA50863.1"/>
    <property type="molecule type" value="Genomic_DNA"/>
</dbReference>